<evidence type="ECO:0000313" key="2">
    <source>
        <dbReference type="Proteomes" id="UP000224974"/>
    </source>
</evidence>
<keyword evidence="2" id="KW-1185">Reference proteome</keyword>
<evidence type="ECO:0000313" key="1">
    <source>
        <dbReference type="EMBL" id="PHI30298.1"/>
    </source>
</evidence>
<dbReference type="CDD" id="cd09736">
    <property type="entry name" value="Csy2_I-F"/>
    <property type="match status" value="1"/>
</dbReference>
<gene>
    <name evidence="1" type="primary">csy2</name>
    <name evidence="1" type="ORF">CRN84_13625</name>
</gene>
<dbReference type="NCBIfam" id="TIGR02565">
    <property type="entry name" value="cas_Csy2"/>
    <property type="match status" value="1"/>
</dbReference>
<dbReference type="AlphaFoldDB" id="A0A2C6DJ16"/>
<accession>A0A2C6DJ16</accession>
<dbReference type="EMBL" id="PDDX01000001">
    <property type="protein sequence ID" value="PHI30298.1"/>
    <property type="molecule type" value="Genomic_DNA"/>
</dbReference>
<dbReference type="InterPro" id="IPR013398">
    <property type="entry name" value="CRISPR-assoc_prot_Csy2"/>
</dbReference>
<dbReference type="STRING" id="1111728.GCA_000427805_00921"/>
<dbReference type="Pfam" id="PF09614">
    <property type="entry name" value="Cas_Csy2"/>
    <property type="match status" value="1"/>
</dbReference>
<sequence>MKYYLVIPHIKVQNANCISSPLTYGFPAITAFTGAVHALSRKLFPTFNMTLDGVAIAAHDCDIQRSRPNSYSDWSFIQSRHPIKKDGNSPSIIEEGYIHLKLSLVVEVTSETDWNSEEKQAFCDAVYQQMMQQRLAGGSILSIGNTRRQISLHNDPKGDPDKIKAIQIQLSPSFLLINRQDVLIDHTAKLQAENPDKTALDALIDLCAIHISPEVDELNDSADEVNGKGVRWVASSPKKGWLVPIPVGYKGIAPEFAIDRVADIRAPQYPTHFVESVYSIGEWRFVNSLPDFNHIFWRHHTDIDNQLFLVSQSGLSSNQESLQTLF</sequence>
<dbReference type="Proteomes" id="UP000224974">
    <property type="component" value="Unassembled WGS sequence"/>
</dbReference>
<comment type="caution">
    <text evidence="1">The sequence shown here is derived from an EMBL/GenBank/DDBJ whole genome shotgun (WGS) entry which is preliminary data.</text>
</comment>
<protein>
    <submittedName>
        <fullName evidence="1">Type I-F CRISPR-associated protein Csy2</fullName>
    </submittedName>
</protein>
<proteinExistence type="predicted"/>
<dbReference type="RefSeq" id="WP_051323249.1">
    <property type="nucleotide sequence ID" value="NZ_PDDX01000001.1"/>
</dbReference>
<dbReference type="OrthoDB" id="1550641at2"/>
<organism evidence="1 2">
    <name type="scientific">Budvicia aquatica</name>
    <dbReference type="NCBI Taxonomy" id="82979"/>
    <lineage>
        <taxon>Bacteria</taxon>
        <taxon>Pseudomonadati</taxon>
        <taxon>Pseudomonadota</taxon>
        <taxon>Gammaproteobacteria</taxon>
        <taxon>Enterobacterales</taxon>
        <taxon>Budviciaceae</taxon>
        <taxon>Budvicia</taxon>
    </lineage>
</organism>
<name>A0A2C6DJ16_9GAMM</name>
<reference evidence="2" key="1">
    <citation type="submission" date="2017-09" db="EMBL/GenBank/DDBJ databases">
        <title>FDA dAtabase for Regulatory Grade micrObial Sequences (FDA-ARGOS): Supporting development and validation of Infectious Disease Dx tests.</title>
        <authorList>
            <person name="Minogue T."/>
            <person name="Wolcott M."/>
            <person name="Wasieloski L."/>
            <person name="Aguilar W."/>
            <person name="Moore D."/>
            <person name="Tallon L."/>
            <person name="Sadzewicz L."/>
            <person name="Ott S."/>
            <person name="Zhao X."/>
            <person name="Nagaraj S."/>
            <person name="Vavikolanu K."/>
            <person name="Aluvathingal J."/>
            <person name="Nadendla S."/>
            <person name="Sichtig H."/>
        </authorList>
    </citation>
    <scope>NUCLEOTIDE SEQUENCE [LARGE SCALE GENOMIC DNA]</scope>
    <source>
        <strain evidence="2">FDAARGOS_387</strain>
    </source>
</reference>